<name>A0A1Z1LW59_9CAUD</name>
<accession>A0A1Z1LW59</accession>
<protein>
    <submittedName>
        <fullName evidence="1">Uncharacterized protein</fullName>
    </submittedName>
</protein>
<keyword evidence="2" id="KW-1185">Reference proteome</keyword>
<proteinExistence type="predicted"/>
<dbReference type="GeneID" id="65107744"/>
<sequence>MASPAGLPCAVFIGKCSGHGICVPLNVHSVEPCGTECGLVKTKKSVAVMNATNMWAAWPQTPLAVMTTVFNVVVNGNIPIVDQDALINHPSKCTQLIKFKGCDPIPSAIICPTGSLCIEDVAGGGGHVRVAKATCATVFMNGRRACRVADPLGPPCLSLIATGAVNVLIGV</sequence>
<dbReference type="RefSeq" id="YP_010090272.1">
    <property type="nucleotide sequence ID" value="NC_055719.1"/>
</dbReference>
<evidence type="ECO:0000313" key="1">
    <source>
        <dbReference type="EMBL" id="ARW56886.1"/>
    </source>
</evidence>
<dbReference type="Gene3D" id="2.60.200.60">
    <property type="match status" value="1"/>
</dbReference>
<organism evidence="1 2">
    <name type="scientific">Synechococcus phage S-H35</name>
    <dbReference type="NCBI Taxonomy" id="1983572"/>
    <lineage>
        <taxon>Viruses</taxon>
        <taxon>Duplodnaviria</taxon>
        <taxon>Heunggongvirae</taxon>
        <taxon>Uroviricota</taxon>
        <taxon>Caudoviricetes</taxon>
        <taxon>Pantevenvirales</taxon>
        <taxon>Kyanoviridae</taxon>
        <taxon>Shandvirus</taxon>
        <taxon>Shandvirus sh35</taxon>
    </lineage>
</organism>
<evidence type="ECO:0000313" key="2">
    <source>
        <dbReference type="Proteomes" id="UP000225351"/>
    </source>
</evidence>
<dbReference type="Proteomes" id="UP000225351">
    <property type="component" value="Segment"/>
</dbReference>
<dbReference type="KEGG" id="vg:65107744"/>
<reference evidence="1 2" key="1">
    <citation type="submission" date="2017-04" db="EMBL/GenBank/DDBJ databases">
        <title>Isolation and Genetic Analysis of a Novel Cyanophage S-H35 from the Bohai Sea.</title>
        <authorList>
            <person name="Xu X."/>
        </authorList>
    </citation>
    <scope>NUCLEOTIDE SEQUENCE [LARGE SCALE GENOMIC DNA]</scope>
</reference>
<dbReference type="EMBL" id="KY945241">
    <property type="protein sequence ID" value="ARW56886.1"/>
    <property type="molecule type" value="Genomic_RNA"/>
</dbReference>